<dbReference type="SUPFAM" id="SSF53955">
    <property type="entry name" value="Lysozyme-like"/>
    <property type="match status" value="1"/>
</dbReference>
<dbReference type="KEGG" id="tasa:A1Q1_07963"/>
<dbReference type="EMBL" id="ALBS01000085">
    <property type="protein sequence ID" value="EJT50855.1"/>
    <property type="molecule type" value="Genomic_DNA"/>
</dbReference>
<dbReference type="Pfam" id="PF00959">
    <property type="entry name" value="Phage_lysozyme"/>
    <property type="match status" value="1"/>
</dbReference>
<gene>
    <name evidence="7" type="ORF">A1Q1_07963</name>
</gene>
<dbReference type="CDD" id="cd00737">
    <property type="entry name" value="lyz_endolysin_autolysin"/>
    <property type="match status" value="1"/>
</dbReference>
<dbReference type="RefSeq" id="XP_014181624.1">
    <property type="nucleotide sequence ID" value="XM_014326149.1"/>
</dbReference>
<dbReference type="InterPro" id="IPR034690">
    <property type="entry name" value="Endolysin_T4_type"/>
</dbReference>
<dbReference type="GO" id="GO:0031640">
    <property type="term" value="P:killing of cells of another organism"/>
    <property type="evidence" value="ECO:0007669"/>
    <property type="project" value="UniProtKB-KW"/>
</dbReference>
<evidence type="ECO:0000313" key="7">
    <source>
        <dbReference type="EMBL" id="EJT50855.1"/>
    </source>
</evidence>
<dbReference type="AlphaFoldDB" id="J4UH35"/>
<reference evidence="7 8" key="1">
    <citation type="journal article" date="2012" name="Eukaryot. Cell">
        <title>Draft genome sequence of CBS 2479, the standard type strain of Trichosporon asahii.</title>
        <authorList>
            <person name="Yang R.Y."/>
            <person name="Li H.T."/>
            <person name="Zhu H."/>
            <person name="Zhou G.P."/>
            <person name="Wang M."/>
            <person name="Wang L."/>
        </authorList>
    </citation>
    <scope>NUCLEOTIDE SEQUENCE [LARGE SCALE GENOMIC DNA]</scope>
    <source>
        <strain evidence="8">ATCC 90039 / CBS 2479 / JCM 2466 / KCTC 7840 / NCYC 2677 / UAMH 7654</strain>
    </source>
</reference>
<keyword evidence="5" id="KW-1035">Host cytoplasm</keyword>
<dbReference type="Gene3D" id="1.10.530.40">
    <property type="match status" value="1"/>
</dbReference>
<keyword evidence="4 7" id="KW-0378">Hydrolase</keyword>
<dbReference type="InterPro" id="IPR023347">
    <property type="entry name" value="Lysozyme_dom_sf"/>
</dbReference>
<comment type="caution">
    <text evidence="7">The sequence shown here is derived from an EMBL/GenBank/DDBJ whole genome shotgun (WGS) entry which is preliminary data.</text>
</comment>
<name>J4UH35_TRIAS</name>
<dbReference type="Proteomes" id="UP000002748">
    <property type="component" value="Unassembled WGS sequence"/>
</dbReference>
<evidence type="ECO:0000256" key="4">
    <source>
        <dbReference type="ARBA" id="ARBA00022801"/>
    </source>
</evidence>
<dbReference type="GO" id="GO:0042742">
    <property type="term" value="P:defense response to bacterium"/>
    <property type="evidence" value="ECO:0007669"/>
    <property type="project" value="UniProtKB-KW"/>
</dbReference>
<dbReference type="InterPro" id="IPR033907">
    <property type="entry name" value="Endolysin_autolysin"/>
</dbReference>
<accession>J4UH35</accession>
<sequence>MPEKGLARDARCYAVRGEELVGETADDGYLGSRKLTPVLLSAITSLALAVSALAAGPGPYPVKETLHCRSSPSTSGKIVKDYPKGTKIKLSCYSRGQSIGGNTIWDKTTDGCFVADYYVTTGTTNPVVAACSGGGGSVSPCPSINDAGIALIKEFEGFFKNPYKDPVGLWTVGYGHLCANGGKDSSCSGTGFKYPLTEATATELLKKDLPSYTSCFPKYLTSGAKLNKNQYAALTSFTFNLGCGVLKDFAGRLNKGEDASTVFAQEFPKYVHAGGNVLQGLVRRRNAEVALAKKAGSTEAWPKCAK</sequence>
<evidence type="ECO:0000256" key="1">
    <source>
        <dbReference type="ARBA" id="ARBA00000632"/>
    </source>
</evidence>
<dbReference type="GO" id="GO:0016998">
    <property type="term" value="P:cell wall macromolecule catabolic process"/>
    <property type="evidence" value="ECO:0007669"/>
    <property type="project" value="InterPro"/>
</dbReference>
<organism evidence="7 8">
    <name type="scientific">Trichosporon asahii var. asahii (strain ATCC 90039 / CBS 2479 / JCM 2466 / KCTC 7840 / NBRC 103889/ NCYC 2677 / UAMH 7654)</name>
    <name type="common">Yeast</name>
    <dbReference type="NCBI Taxonomy" id="1186058"/>
    <lineage>
        <taxon>Eukaryota</taxon>
        <taxon>Fungi</taxon>
        <taxon>Dikarya</taxon>
        <taxon>Basidiomycota</taxon>
        <taxon>Agaricomycotina</taxon>
        <taxon>Tremellomycetes</taxon>
        <taxon>Trichosporonales</taxon>
        <taxon>Trichosporonaceae</taxon>
        <taxon>Trichosporon</taxon>
    </lineage>
</organism>
<evidence type="ECO:0000256" key="2">
    <source>
        <dbReference type="ARBA" id="ARBA00022529"/>
    </source>
</evidence>
<dbReference type="GO" id="GO:0003796">
    <property type="term" value="F:lysozyme activity"/>
    <property type="evidence" value="ECO:0007669"/>
    <property type="project" value="UniProtKB-EC"/>
</dbReference>
<protein>
    <submittedName>
        <fullName evidence="7">Glycoside hydrolase family 24 protein</fullName>
    </submittedName>
</protein>
<dbReference type="InterPro" id="IPR023346">
    <property type="entry name" value="Lysozyme-like_dom_sf"/>
</dbReference>
<keyword evidence="2" id="KW-0929">Antimicrobial</keyword>
<keyword evidence="3" id="KW-0081">Bacteriolytic enzyme</keyword>
<keyword evidence="6" id="KW-0326">Glycosidase</keyword>
<dbReference type="GO" id="GO:0009253">
    <property type="term" value="P:peptidoglycan catabolic process"/>
    <property type="evidence" value="ECO:0007669"/>
    <property type="project" value="InterPro"/>
</dbReference>
<dbReference type="VEuPathDB" id="FungiDB:A1Q1_07963"/>
<dbReference type="GeneID" id="25991475"/>
<dbReference type="InterPro" id="IPR002196">
    <property type="entry name" value="Glyco_hydro_24"/>
</dbReference>
<dbReference type="HOGENOM" id="CLU_091454_0_0_1"/>
<dbReference type="OrthoDB" id="5358886at2759"/>
<dbReference type="HAMAP" id="MF_04110">
    <property type="entry name" value="ENDOLYSIN_T4"/>
    <property type="match status" value="1"/>
</dbReference>
<proteinExistence type="inferred from homology"/>
<evidence type="ECO:0000313" key="8">
    <source>
        <dbReference type="Proteomes" id="UP000002748"/>
    </source>
</evidence>
<evidence type="ECO:0000256" key="3">
    <source>
        <dbReference type="ARBA" id="ARBA00022638"/>
    </source>
</evidence>
<dbReference type="PANTHER" id="PTHR38107">
    <property type="match status" value="1"/>
</dbReference>
<evidence type="ECO:0000256" key="6">
    <source>
        <dbReference type="ARBA" id="ARBA00023295"/>
    </source>
</evidence>
<dbReference type="InterPro" id="IPR051018">
    <property type="entry name" value="Bacteriophage_GH24"/>
</dbReference>
<evidence type="ECO:0000256" key="5">
    <source>
        <dbReference type="ARBA" id="ARBA00023200"/>
    </source>
</evidence>
<comment type="catalytic activity">
    <reaction evidence="1">
        <text>Hydrolysis of (1-&gt;4)-beta-linkages between N-acetylmuramic acid and N-acetyl-D-glucosamine residues in a peptidoglycan and between N-acetyl-D-glucosamine residues in chitodextrins.</text>
        <dbReference type="EC" id="3.2.1.17"/>
    </reaction>
</comment>
<dbReference type="PANTHER" id="PTHR38107:SF3">
    <property type="entry name" value="LYSOZYME RRRD-RELATED"/>
    <property type="match status" value="1"/>
</dbReference>